<gene>
    <name evidence="3" type="ORF">TBIB3V08_LOCUS9382</name>
</gene>
<evidence type="ECO:0000256" key="2">
    <source>
        <dbReference type="SAM" id="MobiDB-lite"/>
    </source>
</evidence>
<feature type="compositionally biased region" description="Pro residues" evidence="2">
    <location>
        <begin position="277"/>
        <end position="305"/>
    </location>
</feature>
<dbReference type="GO" id="GO:0006357">
    <property type="term" value="P:regulation of transcription by RNA polymerase II"/>
    <property type="evidence" value="ECO:0007669"/>
    <property type="project" value="TreeGrafter"/>
</dbReference>
<evidence type="ECO:0000313" key="3">
    <source>
        <dbReference type="EMBL" id="CAD7447065.1"/>
    </source>
</evidence>
<keyword evidence="1" id="KW-0175">Coiled coil</keyword>
<feature type="region of interest" description="Disordered" evidence="2">
    <location>
        <begin position="204"/>
        <end position="371"/>
    </location>
</feature>
<dbReference type="PANTHER" id="PTHR13964:SF27">
    <property type="entry name" value="HAT-TRICK, ISOFORM D"/>
    <property type="match status" value="1"/>
</dbReference>
<feature type="compositionally biased region" description="Basic and acidic residues" evidence="2">
    <location>
        <begin position="182"/>
        <end position="191"/>
    </location>
</feature>
<sequence length="670" mass="74436">MSDLDQSSGIVVGVEVCKLGCSELNPPTQPVENVCLDKSCKPKQTVKTETIGLEVDSQFHLFQEEPVCEAVKSPSLEPYADLSLKCEELDIPASPLPEGKADPDTEAADNLCSLLCEETIPGSPAPVTEAGQEQETENKRGSSEAAPVMDNTPPTTPDSTLSTISDSPREEQERLSPNLDNESSKSHRDSFELDIDSCENKVEHYSEDDSLLNVEISNSSDARLGKKIEKDGYKKRRHSRKRSESEVIKRIRPNLVSRSPRSDIGPPGLEPVTNMSSPPPVPLRSPPRGPPPSIPQGIPPSPPRVTPSNHPWGTKLPSAVVEPPNLASETPEVNLRCRIGGDSDDSSENSVDCTPTNSDSVMASSRSPRPSKYNFYVELDPDMDGSQRIALLQHKLQELRKTYINVKAELACIDRRRKKLRRREREGYIALRNSETLTLPHHRYLDSFKMKLGPGTSGISKQQGSYLKKKKDILESSELFVNILVDEVYVRPDVTYKGGKIEGMVIKGGDPQNDNIESRFGQYRQMSGGNYHISVTEILESEIKIKAISLLKIQSYKAGEFSIKDLSLEEDEERDDKELTESGVLADCPNVYDEVKNLETSQNELMTLIYIAGYAVHKIEKLKNCTSYGRWDCSSEQGTVRQPARGFPRLLEGLELVTTLWRVARLLGTY</sequence>
<name>A0A7R9I599_9NEOP</name>
<feature type="coiled-coil region" evidence="1">
    <location>
        <begin position="389"/>
        <end position="416"/>
    </location>
</feature>
<feature type="region of interest" description="Disordered" evidence="2">
    <location>
        <begin position="122"/>
        <end position="192"/>
    </location>
</feature>
<feature type="compositionally biased region" description="Polar residues" evidence="2">
    <location>
        <begin position="348"/>
        <end position="368"/>
    </location>
</feature>
<feature type="compositionally biased region" description="Basic and acidic residues" evidence="2">
    <location>
        <begin position="223"/>
        <end position="232"/>
    </location>
</feature>
<dbReference type="GO" id="GO:0005634">
    <property type="term" value="C:nucleus"/>
    <property type="evidence" value="ECO:0007669"/>
    <property type="project" value="TreeGrafter"/>
</dbReference>
<dbReference type="PANTHER" id="PTHR13964">
    <property type="entry name" value="RBP-RELATED"/>
    <property type="match status" value="1"/>
</dbReference>
<protein>
    <submittedName>
        <fullName evidence="3">Uncharacterized protein</fullName>
    </submittedName>
</protein>
<proteinExistence type="predicted"/>
<dbReference type="EMBL" id="OD568527">
    <property type="protein sequence ID" value="CAD7447065.1"/>
    <property type="molecule type" value="Genomic_DNA"/>
</dbReference>
<organism evidence="3">
    <name type="scientific">Timema bartmani</name>
    <dbReference type="NCBI Taxonomy" id="61472"/>
    <lineage>
        <taxon>Eukaryota</taxon>
        <taxon>Metazoa</taxon>
        <taxon>Ecdysozoa</taxon>
        <taxon>Arthropoda</taxon>
        <taxon>Hexapoda</taxon>
        <taxon>Insecta</taxon>
        <taxon>Pterygota</taxon>
        <taxon>Neoptera</taxon>
        <taxon>Polyneoptera</taxon>
        <taxon>Phasmatodea</taxon>
        <taxon>Timematodea</taxon>
        <taxon>Timematoidea</taxon>
        <taxon>Timematidae</taxon>
        <taxon>Timema</taxon>
    </lineage>
</organism>
<feature type="compositionally biased region" description="Low complexity" evidence="2">
    <location>
        <begin position="157"/>
        <end position="166"/>
    </location>
</feature>
<accession>A0A7R9I599</accession>
<evidence type="ECO:0000256" key="1">
    <source>
        <dbReference type="SAM" id="Coils"/>
    </source>
</evidence>
<dbReference type="AlphaFoldDB" id="A0A7R9I599"/>
<reference evidence="3" key="1">
    <citation type="submission" date="2020-11" db="EMBL/GenBank/DDBJ databases">
        <authorList>
            <person name="Tran Van P."/>
        </authorList>
    </citation>
    <scope>NUCLEOTIDE SEQUENCE</scope>
</reference>
<dbReference type="GO" id="GO:0000976">
    <property type="term" value="F:transcription cis-regulatory region binding"/>
    <property type="evidence" value="ECO:0007669"/>
    <property type="project" value="TreeGrafter"/>
</dbReference>
<dbReference type="InterPro" id="IPR051232">
    <property type="entry name" value="ARID/SWI1_ChromRemod"/>
</dbReference>